<dbReference type="PANTHER" id="PTHR43434:SF1">
    <property type="entry name" value="PHOSPHOGLYCOLATE PHOSPHATASE"/>
    <property type="match status" value="1"/>
</dbReference>
<dbReference type="GO" id="GO:0006281">
    <property type="term" value="P:DNA repair"/>
    <property type="evidence" value="ECO:0007669"/>
    <property type="project" value="TreeGrafter"/>
</dbReference>
<evidence type="ECO:0000256" key="4">
    <source>
        <dbReference type="ARBA" id="ARBA00013078"/>
    </source>
</evidence>
<dbReference type="SUPFAM" id="SSF56784">
    <property type="entry name" value="HAD-like"/>
    <property type="match status" value="1"/>
</dbReference>
<organism evidence="5 6">
    <name type="scientific">Geothermobacter ehrlichii</name>
    <dbReference type="NCBI Taxonomy" id="213224"/>
    <lineage>
        <taxon>Bacteria</taxon>
        <taxon>Pseudomonadati</taxon>
        <taxon>Thermodesulfobacteriota</taxon>
        <taxon>Desulfuromonadia</taxon>
        <taxon>Desulfuromonadales</taxon>
        <taxon>Geothermobacteraceae</taxon>
        <taxon>Geothermobacter</taxon>
    </lineage>
</organism>
<dbReference type="GO" id="GO:0005829">
    <property type="term" value="C:cytosol"/>
    <property type="evidence" value="ECO:0007669"/>
    <property type="project" value="TreeGrafter"/>
</dbReference>
<accession>A0A5D3WK55</accession>
<reference evidence="5 6" key="1">
    <citation type="submission" date="2019-07" db="EMBL/GenBank/DDBJ databases">
        <title>Genomic Encyclopedia of Type Strains, Phase IV (KMG-IV): sequencing the most valuable type-strain genomes for metagenomic binning, comparative biology and taxonomic classification.</title>
        <authorList>
            <person name="Goeker M."/>
        </authorList>
    </citation>
    <scope>NUCLEOTIDE SEQUENCE [LARGE SCALE GENOMIC DNA]</scope>
    <source>
        <strain evidence="5 6">SS015</strain>
    </source>
</reference>
<proteinExistence type="inferred from homology"/>
<dbReference type="GO" id="GO:0008967">
    <property type="term" value="F:phosphoglycolate phosphatase activity"/>
    <property type="evidence" value="ECO:0007669"/>
    <property type="project" value="UniProtKB-EC"/>
</dbReference>
<evidence type="ECO:0000313" key="6">
    <source>
        <dbReference type="Proteomes" id="UP000324159"/>
    </source>
</evidence>
<comment type="caution">
    <text evidence="5">The sequence shown here is derived from an EMBL/GenBank/DDBJ whole genome shotgun (WGS) entry which is preliminary data.</text>
</comment>
<protein>
    <recommendedName>
        <fullName evidence="4">phosphoglycolate phosphatase</fullName>
        <ecNumber evidence="4">3.1.3.18</ecNumber>
    </recommendedName>
</protein>
<dbReference type="InterPro" id="IPR023214">
    <property type="entry name" value="HAD_sf"/>
</dbReference>
<keyword evidence="5" id="KW-0378">Hydrolase</keyword>
<keyword evidence="6" id="KW-1185">Reference proteome</keyword>
<dbReference type="RefSeq" id="WP_148896059.1">
    <property type="nucleotide sequence ID" value="NZ_VNIB01000007.1"/>
</dbReference>
<evidence type="ECO:0000256" key="1">
    <source>
        <dbReference type="ARBA" id="ARBA00000830"/>
    </source>
</evidence>
<comment type="pathway">
    <text evidence="2">Organic acid metabolism; glycolate biosynthesis; glycolate from 2-phosphoglycolate: step 1/1.</text>
</comment>
<sequence>MLVDADRTEAIVFDLDGTLYVNRQLLTEIEWTAELLVAQGHGIVRGEARRMIAAARKRLADPDDREPPLSRVCMELGVDLKELHRAFEEFVRPERYLVYDPVLHALLDSLCDRCALYIYTNNNLAMTHKILALLGVEELFDKLYTIEFCWRPKPDPEALQLVLEDIGGPPERLLFVGDRYQVDLEPALEHGIPTLLVNETADLLQVHKLLGLLP</sequence>
<dbReference type="SFLD" id="SFLDG01129">
    <property type="entry name" value="C1.5:_HAD__Beta-PGM__Phosphata"/>
    <property type="match status" value="1"/>
</dbReference>
<gene>
    <name evidence="5" type="ORF">EDC39_10785</name>
</gene>
<dbReference type="Pfam" id="PF00702">
    <property type="entry name" value="Hydrolase"/>
    <property type="match status" value="1"/>
</dbReference>
<evidence type="ECO:0000313" key="5">
    <source>
        <dbReference type="EMBL" id="TYO98290.1"/>
    </source>
</evidence>
<dbReference type="EMBL" id="VNIB01000007">
    <property type="protein sequence ID" value="TYO98290.1"/>
    <property type="molecule type" value="Genomic_DNA"/>
</dbReference>
<evidence type="ECO:0000256" key="2">
    <source>
        <dbReference type="ARBA" id="ARBA00004818"/>
    </source>
</evidence>
<dbReference type="OrthoDB" id="358703at2"/>
<dbReference type="InterPro" id="IPR050155">
    <property type="entry name" value="HAD-like_hydrolase_sf"/>
</dbReference>
<name>A0A5D3WK55_9BACT</name>
<comment type="catalytic activity">
    <reaction evidence="1">
        <text>2-phosphoglycolate + H2O = glycolate + phosphate</text>
        <dbReference type="Rhea" id="RHEA:14369"/>
        <dbReference type="ChEBI" id="CHEBI:15377"/>
        <dbReference type="ChEBI" id="CHEBI:29805"/>
        <dbReference type="ChEBI" id="CHEBI:43474"/>
        <dbReference type="ChEBI" id="CHEBI:58033"/>
        <dbReference type="EC" id="3.1.3.18"/>
    </reaction>
</comment>
<dbReference type="Gene3D" id="3.40.50.1000">
    <property type="entry name" value="HAD superfamily/HAD-like"/>
    <property type="match status" value="1"/>
</dbReference>
<dbReference type="InterPro" id="IPR006439">
    <property type="entry name" value="HAD-SF_hydro_IA"/>
</dbReference>
<evidence type="ECO:0000256" key="3">
    <source>
        <dbReference type="ARBA" id="ARBA00006171"/>
    </source>
</evidence>
<dbReference type="NCBIfam" id="TIGR01549">
    <property type="entry name" value="HAD-SF-IA-v1"/>
    <property type="match status" value="1"/>
</dbReference>
<comment type="similarity">
    <text evidence="3">Belongs to the HAD-like hydrolase superfamily. CbbY/CbbZ/Gph/YieH family.</text>
</comment>
<dbReference type="SFLD" id="SFLDS00003">
    <property type="entry name" value="Haloacid_Dehalogenase"/>
    <property type="match status" value="1"/>
</dbReference>
<dbReference type="AlphaFoldDB" id="A0A5D3WK55"/>
<dbReference type="EC" id="3.1.3.18" evidence="4"/>
<dbReference type="PANTHER" id="PTHR43434">
    <property type="entry name" value="PHOSPHOGLYCOLATE PHOSPHATASE"/>
    <property type="match status" value="1"/>
</dbReference>
<dbReference type="Proteomes" id="UP000324159">
    <property type="component" value="Unassembled WGS sequence"/>
</dbReference>
<dbReference type="PRINTS" id="PR00413">
    <property type="entry name" value="HADHALOGNASE"/>
</dbReference>
<dbReference type="InterPro" id="IPR036412">
    <property type="entry name" value="HAD-like_sf"/>
</dbReference>